<evidence type="ECO:0000259" key="6">
    <source>
        <dbReference type="Pfam" id="PF01368"/>
    </source>
</evidence>
<evidence type="ECO:0000256" key="2">
    <source>
        <dbReference type="ARBA" id="ARBA00019841"/>
    </source>
</evidence>
<keyword evidence="5 9" id="KW-0269">Exonuclease</keyword>
<feature type="domain" description="RecJ OB" evidence="8">
    <location>
        <begin position="506"/>
        <end position="612"/>
    </location>
</feature>
<protein>
    <recommendedName>
        <fullName evidence="2">Single-stranded-DNA-specific exonuclease RecJ</fullName>
    </recommendedName>
</protein>
<dbReference type="NCBIfam" id="TIGR00644">
    <property type="entry name" value="recJ"/>
    <property type="match status" value="1"/>
</dbReference>
<organism evidence="9 10">
    <name type="scientific">Pontibacter virosus</name>
    <dbReference type="NCBI Taxonomy" id="1765052"/>
    <lineage>
        <taxon>Bacteria</taxon>
        <taxon>Pseudomonadati</taxon>
        <taxon>Bacteroidota</taxon>
        <taxon>Cytophagia</taxon>
        <taxon>Cytophagales</taxon>
        <taxon>Hymenobacteraceae</taxon>
        <taxon>Pontibacter</taxon>
    </lineage>
</organism>
<dbReference type="GO" id="GO:0006281">
    <property type="term" value="P:DNA repair"/>
    <property type="evidence" value="ECO:0007669"/>
    <property type="project" value="InterPro"/>
</dbReference>
<evidence type="ECO:0000256" key="1">
    <source>
        <dbReference type="ARBA" id="ARBA00005915"/>
    </source>
</evidence>
<dbReference type="GO" id="GO:0008409">
    <property type="term" value="F:5'-3' exonuclease activity"/>
    <property type="evidence" value="ECO:0007669"/>
    <property type="project" value="InterPro"/>
</dbReference>
<dbReference type="GO" id="GO:0003676">
    <property type="term" value="F:nucleic acid binding"/>
    <property type="evidence" value="ECO:0007669"/>
    <property type="project" value="InterPro"/>
</dbReference>
<evidence type="ECO:0000256" key="3">
    <source>
        <dbReference type="ARBA" id="ARBA00022722"/>
    </source>
</evidence>
<comment type="caution">
    <text evidence="9">The sequence shown here is derived from an EMBL/GenBank/DDBJ whole genome shotgun (WGS) entry which is preliminary data.</text>
</comment>
<reference evidence="9 10" key="1">
    <citation type="submission" date="2018-04" db="EMBL/GenBank/DDBJ databases">
        <title>Genomic Encyclopedia of Type Strains, Phase IV (KMG-IV): sequencing the most valuable type-strain genomes for metagenomic binning, comparative biology and taxonomic classification.</title>
        <authorList>
            <person name="Goeker M."/>
        </authorList>
    </citation>
    <scope>NUCLEOTIDE SEQUENCE [LARGE SCALE GENOMIC DNA]</scope>
    <source>
        <strain evidence="9 10">DSM 100231</strain>
    </source>
</reference>
<name>A0A2U1AVU2_9BACT</name>
<dbReference type="InterPro" id="IPR051673">
    <property type="entry name" value="SSDNA_exonuclease_RecJ"/>
</dbReference>
<dbReference type="Proteomes" id="UP000245466">
    <property type="component" value="Unassembled WGS sequence"/>
</dbReference>
<dbReference type="InterPro" id="IPR001667">
    <property type="entry name" value="DDH_dom"/>
</dbReference>
<dbReference type="InterPro" id="IPR041122">
    <property type="entry name" value="RecJ_OB"/>
</dbReference>
<dbReference type="SUPFAM" id="SSF64182">
    <property type="entry name" value="DHH phosphoesterases"/>
    <property type="match status" value="1"/>
</dbReference>
<dbReference type="GO" id="GO:0006310">
    <property type="term" value="P:DNA recombination"/>
    <property type="evidence" value="ECO:0007669"/>
    <property type="project" value="InterPro"/>
</dbReference>
<dbReference type="Gene3D" id="3.90.1640.30">
    <property type="match status" value="1"/>
</dbReference>
<proteinExistence type="inferred from homology"/>
<feature type="domain" description="DDH" evidence="6">
    <location>
        <begin position="126"/>
        <end position="277"/>
    </location>
</feature>
<evidence type="ECO:0000313" key="10">
    <source>
        <dbReference type="Proteomes" id="UP000245466"/>
    </source>
</evidence>
<gene>
    <name evidence="9" type="ORF">C8E01_107159</name>
</gene>
<evidence type="ECO:0000256" key="5">
    <source>
        <dbReference type="ARBA" id="ARBA00022839"/>
    </source>
</evidence>
<keyword evidence="3" id="KW-0540">Nuclease</keyword>
<dbReference type="Gene3D" id="3.10.310.30">
    <property type="match status" value="1"/>
</dbReference>
<feature type="domain" description="DHHA1" evidence="7">
    <location>
        <begin position="401"/>
        <end position="492"/>
    </location>
</feature>
<evidence type="ECO:0000313" key="9">
    <source>
        <dbReference type="EMBL" id="PVY40528.1"/>
    </source>
</evidence>
<dbReference type="InterPro" id="IPR004610">
    <property type="entry name" value="RecJ"/>
</dbReference>
<dbReference type="Pfam" id="PF17768">
    <property type="entry name" value="RecJ_OB"/>
    <property type="match status" value="1"/>
</dbReference>
<evidence type="ECO:0000259" key="8">
    <source>
        <dbReference type="Pfam" id="PF17768"/>
    </source>
</evidence>
<dbReference type="Pfam" id="PF02272">
    <property type="entry name" value="DHHA1"/>
    <property type="match status" value="1"/>
</dbReference>
<comment type="similarity">
    <text evidence="1">Belongs to the RecJ family.</text>
</comment>
<dbReference type="EMBL" id="QEKI01000007">
    <property type="protein sequence ID" value="PVY40528.1"/>
    <property type="molecule type" value="Genomic_DNA"/>
</dbReference>
<keyword evidence="4" id="KW-0378">Hydrolase</keyword>
<evidence type="ECO:0000259" key="7">
    <source>
        <dbReference type="Pfam" id="PF02272"/>
    </source>
</evidence>
<dbReference type="InterPro" id="IPR038763">
    <property type="entry name" value="DHH_sf"/>
</dbReference>
<dbReference type="InterPro" id="IPR003156">
    <property type="entry name" value="DHHA1_dom"/>
</dbReference>
<accession>A0A2U1AVU2</accession>
<dbReference type="AlphaFoldDB" id="A0A2U1AVU2"/>
<dbReference type="Pfam" id="PF01368">
    <property type="entry name" value="DHH"/>
    <property type="match status" value="1"/>
</dbReference>
<keyword evidence="10" id="KW-1185">Reference proteome</keyword>
<dbReference type="PANTHER" id="PTHR30255:SF2">
    <property type="entry name" value="SINGLE-STRANDED-DNA-SPECIFIC EXONUCLEASE RECJ"/>
    <property type="match status" value="1"/>
</dbReference>
<sequence>MRFMIWGVIWLQITKNSGKVLSIGLRWTQILCKLTTFASGLFVKQHMEKRWVYNESVAPAMINQLAESLRISTTLADVLCQRSICTFEEAKAFFRPSLLDLHDPFLMKDMHRAVDRLAEALHESERILVYGDYDVDGTTSVALMYSFLKPLTQPGQLEYYIPDRYKEGYGVSTQGIDYAKEQGFSLIISLDCGIKSADKVAYARSLGIDFIICDHHLPDEDIPPAVAVLDPKQIDCPYPYKELSGCGVGFKLIQAFCLQQGIPQEEAFKLLDLLVVSIAADIVPITGENRILAYYGLQLINGPGPLRPGLEALKELAGISGEMDITSVVFGFAPRINAAGRMGDAKRSVRMLLAQTKVEAFEVADIINESNKERRDKDSNITKEALQMIAEDEFLRNANSTVLYKENWHKGVIGIVASRCIDHYYRPTIILTQSNGKASGSARSVHGFNVHDAIESCSDLLDQFGGHMYAAGLTLPVENVPAFRQRFEEVVARTITEDQKIPQIEVDAKIRLNQITQNFYKILKQMEPFGPGNMKPMFVSECVYDTGAVRVVGDSHLKLRLTQDGFYDIDAIGFGFGDYFKHISKGIPFDVCYTIEENEFRGNVTLQLRIKDIRMLK</sequence>
<evidence type="ECO:0000256" key="4">
    <source>
        <dbReference type="ARBA" id="ARBA00022801"/>
    </source>
</evidence>
<dbReference type="PANTHER" id="PTHR30255">
    <property type="entry name" value="SINGLE-STRANDED-DNA-SPECIFIC EXONUCLEASE RECJ"/>
    <property type="match status" value="1"/>
</dbReference>